<feature type="region of interest" description="Disordered" evidence="1">
    <location>
        <begin position="157"/>
        <end position="200"/>
    </location>
</feature>
<dbReference type="Proteomes" id="UP001500221">
    <property type="component" value="Unassembled WGS sequence"/>
</dbReference>
<evidence type="ECO:0000256" key="2">
    <source>
        <dbReference type="SAM" id="SignalP"/>
    </source>
</evidence>
<evidence type="ECO:0000313" key="3">
    <source>
        <dbReference type="EMBL" id="GAA5142708.1"/>
    </source>
</evidence>
<sequence length="200" mass="20571">MHLAVGLLLAAPLLGACGFDYQTDQVNAIAPGTNDRTGQVDVLGAVIVAAEPNRGVFAATLVNNSVSDPDALESFDATTEVQASPLDAPIDIDRSGAVNLFDTGGIPANGQFEPGAFVTVQLTFESGQVSIVNDVPVVLPCRQYSPEAIPELDLAVAEDSGTSEEAEGEATGRYSCDTATPIDPHAEGGEGTETGQEPVE</sequence>
<evidence type="ECO:0008006" key="5">
    <source>
        <dbReference type="Google" id="ProtNLM"/>
    </source>
</evidence>
<gene>
    <name evidence="3" type="ORF">GCM10023340_06630</name>
</gene>
<name>A0ABP9P8V7_9ACTN</name>
<evidence type="ECO:0000256" key="1">
    <source>
        <dbReference type="SAM" id="MobiDB-lite"/>
    </source>
</evidence>
<feature type="signal peptide" evidence="2">
    <location>
        <begin position="1"/>
        <end position="16"/>
    </location>
</feature>
<reference evidence="4" key="1">
    <citation type="journal article" date="2019" name="Int. J. Syst. Evol. Microbiol.">
        <title>The Global Catalogue of Microorganisms (GCM) 10K type strain sequencing project: providing services to taxonomists for standard genome sequencing and annotation.</title>
        <authorList>
            <consortium name="The Broad Institute Genomics Platform"/>
            <consortium name="The Broad Institute Genome Sequencing Center for Infectious Disease"/>
            <person name="Wu L."/>
            <person name="Ma J."/>
        </authorList>
    </citation>
    <scope>NUCLEOTIDE SEQUENCE [LARGE SCALE GENOMIC DNA]</scope>
    <source>
        <strain evidence="4">JCM 18459</strain>
    </source>
</reference>
<feature type="chain" id="PRO_5045785882" description="Copper chaperone PCu(A)C" evidence="2">
    <location>
        <begin position="17"/>
        <end position="200"/>
    </location>
</feature>
<keyword evidence="4" id="KW-1185">Reference proteome</keyword>
<proteinExistence type="predicted"/>
<organism evidence="3 4">
    <name type="scientific">Nocardioides marinquilinus</name>
    <dbReference type="NCBI Taxonomy" id="1210400"/>
    <lineage>
        <taxon>Bacteria</taxon>
        <taxon>Bacillati</taxon>
        <taxon>Actinomycetota</taxon>
        <taxon>Actinomycetes</taxon>
        <taxon>Propionibacteriales</taxon>
        <taxon>Nocardioidaceae</taxon>
        <taxon>Nocardioides</taxon>
    </lineage>
</organism>
<comment type="caution">
    <text evidence="3">The sequence shown here is derived from an EMBL/GenBank/DDBJ whole genome shotgun (WGS) entry which is preliminary data.</text>
</comment>
<protein>
    <recommendedName>
        <fullName evidence="5">Copper chaperone PCu(A)C</fullName>
    </recommendedName>
</protein>
<evidence type="ECO:0000313" key="4">
    <source>
        <dbReference type="Proteomes" id="UP001500221"/>
    </source>
</evidence>
<keyword evidence="2" id="KW-0732">Signal</keyword>
<accession>A0ABP9P8V7</accession>
<dbReference type="EMBL" id="BAABKG010000001">
    <property type="protein sequence ID" value="GAA5142708.1"/>
    <property type="molecule type" value="Genomic_DNA"/>
</dbReference>